<keyword evidence="2" id="KW-1185">Reference proteome</keyword>
<dbReference type="InterPro" id="IPR032710">
    <property type="entry name" value="NTF2-like_dom_sf"/>
</dbReference>
<gene>
    <name evidence="1" type="ORF">AOX59_07960</name>
</gene>
<dbReference type="Gene3D" id="3.10.450.50">
    <property type="match status" value="1"/>
</dbReference>
<organism evidence="1 2">
    <name type="scientific">Lentibacillus amyloliquefaciens</name>
    <dbReference type="NCBI Taxonomy" id="1472767"/>
    <lineage>
        <taxon>Bacteria</taxon>
        <taxon>Bacillati</taxon>
        <taxon>Bacillota</taxon>
        <taxon>Bacilli</taxon>
        <taxon>Bacillales</taxon>
        <taxon>Bacillaceae</taxon>
        <taxon>Lentibacillus</taxon>
    </lineage>
</organism>
<dbReference type="SUPFAM" id="SSF54427">
    <property type="entry name" value="NTF2-like"/>
    <property type="match status" value="1"/>
</dbReference>
<dbReference type="Proteomes" id="UP000050331">
    <property type="component" value="Chromosome"/>
</dbReference>
<accession>A0A0U4FRQ6</accession>
<dbReference type="KEGG" id="lao:AOX59_07960"/>
<proteinExistence type="predicted"/>
<evidence type="ECO:0000313" key="2">
    <source>
        <dbReference type="Proteomes" id="UP000050331"/>
    </source>
</evidence>
<evidence type="ECO:0000313" key="1">
    <source>
        <dbReference type="EMBL" id="ALX48549.1"/>
    </source>
</evidence>
<dbReference type="EMBL" id="CP013862">
    <property type="protein sequence ID" value="ALX48549.1"/>
    <property type="molecule type" value="Genomic_DNA"/>
</dbReference>
<reference evidence="1 2" key="1">
    <citation type="submission" date="2016-01" db="EMBL/GenBank/DDBJ databases">
        <title>Complete genome sequence of strain Lentibacillus amyloliquefaciens LAM0015T isolated from saline sediment.</title>
        <authorList>
            <person name="Wang J.-L."/>
            <person name="He M.-X."/>
        </authorList>
    </citation>
    <scope>NUCLEOTIDE SEQUENCE [LARGE SCALE GENOMIC DNA]</scope>
    <source>
        <strain evidence="1 2">LAM0015</strain>
    </source>
</reference>
<sequence length="101" mass="11381">MTVYDGKQIYELWVKAWNEDISVLNEITSSDCTVHQARTDGKISDEIKGSEALKGIITDGCAFFDDVKMTIEVGPIVDKSYVSARWEFTGSYRSKKSLIFC</sequence>
<dbReference type="RefSeq" id="WP_068444320.1">
    <property type="nucleotide sequence ID" value="NZ_CP013862.1"/>
</dbReference>
<dbReference type="AlphaFoldDB" id="A0A0U4FRQ6"/>
<protein>
    <recommendedName>
        <fullName evidence="3">SnoaL-like domain-containing protein</fullName>
    </recommendedName>
</protein>
<name>A0A0U4FRQ6_9BACI</name>
<evidence type="ECO:0008006" key="3">
    <source>
        <dbReference type="Google" id="ProtNLM"/>
    </source>
</evidence>
<dbReference type="OrthoDB" id="4774596at2"/>